<sequence>MLINSGIDPRFLPSLPSPPHDTSEGSLLNQTVEIPASDQHIPARDQHIPTLDQLIHAPGLSTALDQNTPTLISTCEQNNSIRVVEQEIQEPNHGINISSVTLDQDMPSLGGGISALDTDNMPPLDLDAIFEIWDNDMLPPPMMNQSTDTEHALTLQIANNAMEELMKLLSMNEPFWFKSIHDGKFIFQREIYQKEYPRSNFLRGPVRIESSKDLREVNMNGAHLVEMFLNSEKWVDLFPTIVKRAQTIQEHESGLPGNRDGALQLMNAEIHTLSHLVPTREFVFLRYCKQIVAGAWVIGDVSVDSSKCKITPQAWRLPSGCLIQEMTPGLCSVSWVERVEVIENIQSRQIYKDVVGNHAYGAERWVSTLQRMCERFACALVETIPTCEAGRVIRSIEGRRSILQLAHRMVRTFCGTLDMKGGDTNFQNLTKINKGGVKVSVRVNTTEPGAPKGMILGAATTFRLPFSPQNVFDFLIDNKERPKWDVLFCGNEGHDIQRISTGTNPGNYISIVRPFIPGENSMMILQESYADALGSMLVYAPFDMDTISFAMKGKDTSLMPILPSGLTISPNVQSNVPEGQIDKSTGSLVTLMFQLLASSPSRVGMVDNEFVGLVKSLVTSTVEKIKVALNTPV</sequence>
<dbReference type="SUPFAM" id="SSF55961">
    <property type="entry name" value="Bet v1-like"/>
    <property type="match status" value="2"/>
</dbReference>
<keyword evidence="9" id="KW-1185">Reference proteome</keyword>
<reference evidence="8 9" key="1">
    <citation type="submission" date="2024-08" db="EMBL/GenBank/DDBJ databases">
        <title>Insights into the chromosomal genome structure of Flemingia macrophylla.</title>
        <authorList>
            <person name="Ding Y."/>
            <person name="Zhao Y."/>
            <person name="Bi W."/>
            <person name="Wu M."/>
            <person name="Zhao G."/>
            <person name="Gong Y."/>
            <person name="Li W."/>
            <person name="Zhang P."/>
        </authorList>
    </citation>
    <scope>NUCLEOTIDE SEQUENCE [LARGE SCALE GENOMIC DNA]</scope>
    <source>
        <strain evidence="8">DYQJB</strain>
        <tissue evidence="8">Leaf</tissue>
    </source>
</reference>
<keyword evidence="4" id="KW-0804">Transcription</keyword>
<comment type="caution">
    <text evidence="8">The sequence shown here is derived from an EMBL/GenBank/DDBJ whole genome shotgun (WGS) entry which is preliminary data.</text>
</comment>
<keyword evidence="1" id="KW-0805">Transcription regulation</keyword>
<dbReference type="InterPro" id="IPR057993">
    <property type="entry name" value="HD-Zip_IV_C"/>
</dbReference>
<evidence type="ECO:0000313" key="9">
    <source>
        <dbReference type="Proteomes" id="UP001603857"/>
    </source>
</evidence>
<evidence type="ECO:0000256" key="1">
    <source>
        <dbReference type="ARBA" id="ARBA00023015"/>
    </source>
</evidence>
<dbReference type="PANTHER" id="PTHR45654:SF9">
    <property type="entry name" value="HOMEOBOX-LEUCINE ZIPPER PROTEIN HDG10-RELATED"/>
    <property type="match status" value="1"/>
</dbReference>
<proteinExistence type="predicted"/>
<evidence type="ECO:0000256" key="4">
    <source>
        <dbReference type="ARBA" id="ARBA00023163"/>
    </source>
</evidence>
<dbReference type="PROSITE" id="PS50848">
    <property type="entry name" value="START"/>
    <property type="match status" value="1"/>
</dbReference>
<evidence type="ECO:0000256" key="5">
    <source>
        <dbReference type="ARBA" id="ARBA00023242"/>
    </source>
</evidence>
<accession>A0ABD1N659</accession>
<gene>
    <name evidence="8" type="ORF">Fmac_004879</name>
</gene>
<evidence type="ECO:0000256" key="2">
    <source>
        <dbReference type="ARBA" id="ARBA00023125"/>
    </source>
</evidence>
<dbReference type="Pfam" id="PF01852">
    <property type="entry name" value="START"/>
    <property type="match status" value="1"/>
</dbReference>
<keyword evidence="5" id="KW-0539">Nucleus</keyword>
<keyword evidence="2" id="KW-0238">DNA-binding</keyword>
<dbReference type="AlphaFoldDB" id="A0ABD1N659"/>
<feature type="region of interest" description="Disordered" evidence="6">
    <location>
        <begin position="1"/>
        <end position="26"/>
    </location>
</feature>
<dbReference type="GO" id="GO:0003677">
    <property type="term" value="F:DNA binding"/>
    <property type="evidence" value="ECO:0007669"/>
    <property type="project" value="UniProtKB-KW"/>
</dbReference>
<dbReference type="SMART" id="SM00234">
    <property type="entry name" value="START"/>
    <property type="match status" value="1"/>
</dbReference>
<dbReference type="InterPro" id="IPR042160">
    <property type="entry name" value="HD-Zip_IV"/>
</dbReference>
<evidence type="ECO:0000256" key="3">
    <source>
        <dbReference type="ARBA" id="ARBA00023155"/>
    </source>
</evidence>
<keyword evidence="3" id="KW-0371">Homeobox</keyword>
<evidence type="ECO:0000259" key="7">
    <source>
        <dbReference type="PROSITE" id="PS50848"/>
    </source>
</evidence>
<feature type="domain" description="START" evidence="7">
    <location>
        <begin position="147"/>
        <end position="378"/>
    </location>
</feature>
<dbReference type="CDD" id="cd08875">
    <property type="entry name" value="START_ArGLABRA2_like"/>
    <property type="match status" value="1"/>
</dbReference>
<dbReference type="Proteomes" id="UP001603857">
    <property type="component" value="Unassembled WGS sequence"/>
</dbReference>
<evidence type="ECO:0000313" key="8">
    <source>
        <dbReference type="EMBL" id="KAL2343594.1"/>
    </source>
</evidence>
<dbReference type="Pfam" id="PF25797">
    <property type="entry name" value="PDF2_C"/>
    <property type="match status" value="1"/>
</dbReference>
<protein>
    <recommendedName>
        <fullName evidence="7">START domain-containing protein</fullName>
    </recommendedName>
</protein>
<dbReference type="EMBL" id="JBGMDY010000002">
    <property type="protein sequence ID" value="KAL2343594.1"/>
    <property type="molecule type" value="Genomic_DNA"/>
</dbReference>
<dbReference type="InterPro" id="IPR002913">
    <property type="entry name" value="START_lipid-bd_dom"/>
</dbReference>
<dbReference type="InterPro" id="IPR023393">
    <property type="entry name" value="START-like_dom_sf"/>
</dbReference>
<organism evidence="8 9">
    <name type="scientific">Flemingia macrophylla</name>
    <dbReference type="NCBI Taxonomy" id="520843"/>
    <lineage>
        <taxon>Eukaryota</taxon>
        <taxon>Viridiplantae</taxon>
        <taxon>Streptophyta</taxon>
        <taxon>Embryophyta</taxon>
        <taxon>Tracheophyta</taxon>
        <taxon>Spermatophyta</taxon>
        <taxon>Magnoliopsida</taxon>
        <taxon>eudicotyledons</taxon>
        <taxon>Gunneridae</taxon>
        <taxon>Pentapetalae</taxon>
        <taxon>rosids</taxon>
        <taxon>fabids</taxon>
        <taxon>Fabales</taxon>
        <taxon>Fabaceae</taxon>
        <taxon>Papilionoideae</taxon>
        <taxon>50 kb inversion clade</taxon>
        <taxon>NPAAA clade</taxon>
        <taxon>indigoferoid/millettioid clade</taxon>
        <taxon>Phaseoleae</taxon>
        <taxon>Flemingia</taxon>
    </lineage>
</organism>
<dbReference type="Gene3D" id="3.30.530.20">
    <property type="match status" value="1"/>
</dbReference>
<evidence type="ECO:0000256" key="6">
    <source>
        <dbReference type="SAM" id="MobiDB-lite"/>
    </source>
</evidence>
<name>A0ABD1N659_9FABA</name>
<dbReference type="PANTHER" id="PTHR45654">
    <property type="entry name" value="HOMEOBOX-LEUCINE ZIPPER PROTEIN MERISTEM L1"/>
    <property type="match status" value="1"/>
</dbReference>